<sequence length="375" mass="43335">MIYAQVLTQENLLEKSGNFSKTLAMSNHKQNTIQNIKIRASRIVHGSRSDTHRGTSIFNRDFRVNELEAVIGDSCLNKSPRPDGIHGQMIYHLVLSGRQRFLDIINCSWNKGQLPRDWRRSTVIPIKKCGQTDGSPESYQPTDLTSIACKIMEKMGFEKIHFFTCIPTIFSRRNSTTDQLLYFCQRNRDAYNKKPTNHTMAVFLDLSKAFDRVWNNFLVIKLYKMLGIESVIKNKCEVGAFADDIVLWKSDSDLTKLERDINLALEDIRNFALDYKLTFIPAKSMISFFTTNRKLYNFHPNIFSYNQPLTVDKHPKYLGFVLDPEIKGNKHIDNIVLKERKRLNVLRYISGCDWRADAGSLRNTAHLGVWRSSVL</sequence>
<comment type="caution">
    <text evidence="1">The sequence shown here is derived from an EMBL/GenBank/DDBJ whole genome shotgun (WGS) entry which is preliminary data.</text>
</comment>
<dbReference type="AlphaFoldDB" id="A0A8X7BFF0"/>
<dbReference type="Proteomes" id="UP000887159">
    <property type="component" value="Unassembled WGS sequence"/>
</dbReference>
<dbReference type="PANTHER" id="PTHR36688:SF1">
    <property type="entry name" value="ENDONUCLEASE_EXONUCLEASE_PHOSPHATASE DOMAIN-CONTAINING PROTEIN"/>
    <property type="match status" value="1"/>
</dbReference>
<reference evidence="1" key="1">
    <citation type="submission" date="2020-08" db="EMBL/GenBank/DDBJ databases">
        <title>Multicomponent nature underlies the extraordinary mechanical properties of spider dragline silk.</title>
        <authorList>
            <person name="Kono N."/>
            <person name="Nakamura H."/>
            <person name="Mori M."/>
            <person name="Yoshida Y."/>
            <person name="Ohtoshi R."/>
            <person name="Malay A.D."/>
            <person name="Moran D.A.P."/>
            <person name="Tomita M."/>
            <person name="Numata K."/>
            <person name="Arakawa K."/>
        </authorList>
    </citation>
    <scope>NUCLEOTIDE SEQUENCE</scope>
</reference>
<keyword evidence="1" id="KW-0695">RNA-directed DNA polymerase</keyword>
<dbReference type="GO" id="GO:0003964">
    <property type="term" value="F:RNA-directed DNA polymerase activity"/>
    <property type="evidence" value="ECO:0007669"/>
    <property type="project" value="UniProtKB-KW"/>
</dbReference>
<accession>A0A8X7BFF0</accession>
<keyword evidence="2" id="KW-1185">Reference proteome</keyword>
<protein>
    <submittedName>
        <fullName evidence="1">Putative RNA-directed DNA polymerase from transposon BS</fullName>
    </submittedName>
</protein>
<keyword evidence="1" id="KW-0808">Transferase</keyword>
<dbReference type="PANTHER" id="PTHR36688">
    <property type="entry name" value="ENDO/EXONUCLEASE/PHOSPHATASE DOMAIN-CONTAINING PROTEIN"/>
    <property type="match status" value="1"/>
</dbReference>
<dbReference type="EMBL" id="BMAU01021387">
    <property type="protein sequence ID" value="GFY29385.1"/>
    <property type="molecule type" value="Genomic_DNA"/>
</dbReference>
<gene>
    <name evidence="1" type="primary">RTase_633</name>
    <name evidence="1" type="ORF">TNCV_4725121</name>
</gene>
<keyword evidence="1" id="KW-0548">Nucleotidyltransferase</keyword>
<evidence type="ECO:0000313" key="1">
    <source>
        <dbReference type="EMBL" id="GFY29385.1"/>
    </source>
</evidence>
<name>A0A8X7BFF0_TRICX</name>
<evidence type="ECO:0000313" key="2">
    <source>
        <dbReference type="Proteomes" id="UP000887159"/>
    </source>
</evidence>
<dbReference type="InterPro" id="IPR052560">
    <property type="entry name" value="RdDP_mobile_element"/>
</dbReference>
<organism evidence="1 2">
    <name type="scientific">Trichonephila clavipes</name>
    <name type="common">Golden silk orbweaver</name>
    <name type="synonym">Nephila clavipes</name>
    <dbReference type="NCBI Taxonomy" id="2585209"/>
    <lineage>
        <taxon>Eukaryota</taxon>
        <taxon>Metazoa</taxon>
        <taxon>Ecdysozoa</taxon>
        <taxon>Arthropoda</taxon>
        <taxon>Chelicerata</taxon>
        <taxon>Arachnida</taxon>
        <taxon>Araneae</taxon>
        <taxon>Araneomorphae</taxon>
        <taxon>Entelegynae</taxon>
        <taxon>Araneoidea</taxon>
        <taxon>Nephilidae</taxon>
        <taxon>Trichonephila</taxon>
    </lineage>
</organism>
<proteinExistence type="predicted"/>